<dbReference type="Pfam" id="PF03492">
    <property type="entry name" value="Methyltransf_7"/>
    <property type="match status" value="2"/>
</dbReference>
<comment type="similarity">
    <text evidence="1">Belongs to the methyltransferase superfamily. Type-7 methyltransferase family.</text>
</comment>
<proteinExistence type="inferred from homology"/>
<name>A0AA88X7F2_9ASTE</name>
<dbReference type="EMBL" id="JAVXUP010000037">
    <property type="protein sequence ID" value="KAK3041307.1"/>
    <property type="molecule type" value="Genomic_DNA"/>
</dbReference>
<protein>
    <recommendedName>
        <fullName evidence="4">S-adenosylmethionine-dependent methyltransferase</fullName>
    </recommendedName>
</protein>
<evidence type="ECO:0008006" key="4">
    <source>
        <dbReference type="Google" id="ProtNLM"/>
    </source>
</evidence>
<comment type="caution">
    <text evidence="2">The sequence shown here is derived from an EMBL/GenBank/DDBJ whole genome shotgun (WGS) entry which is preliminary data.</text>
</comment>
<dbReference type="InterPro" id="IPR005299">
    <property type="entry name" value="MeTrfase_7"/>
</dbReference>
<dbReference type="Gene3D" id="3.40.50.150">
    <property type="entry name" value="Vaccinia Virus protein VP39"/>
    <property type="match status" value="1"/>
</dbReference>
<evidence type="ECO:0000256" key="1">
    <source>
        <dbReference type="ARBA" id="ARBA00007967"/>
    </source>
</evidence>
<dbReference type="GO" id="GO:0008168">
    <property type="term" value="F:methyltransferase activity"/>
    <property type="evidence" value="ECO:0007669"/>
    <property type="project" value="InterPro"/>
</dbReference>
<keyword evidence="3" id="KW-1185">Reference proteome</keyword>
<accession>A0AA88X7F2</accession>
<dbReference type="SUPFAM" id="SSF53335">
    <property type="entry name" value="S-adenosyl-L-methionine-dependent methyltransferases"/>
    <property type="match status" value="1"/>
</dbReference>
<dbReference type="AlphaFoldDB" id="A0AA88X7F2"/>
<evidence type="ECO:0000313" key="2">
    <source>
        <dbReference type="EMBL" id="KAK3041307.1"/>
    </source>
</evidence>
<feature type="non-terminal residue" evidence="2">
    <location>
        <position position="1"/>
    </location>
</feature>
<reference evidence="2" key="1">
    <citation type="submission" date="2022-12" db="EMBL/GenBank/DDBJ databases">
        <title>Draft genome assemblies for two species of Escallonia (Escalloniales).</title>
        <authorList>
            <person name="Chanderbali A."/>
            <person name="Dervinis C."/>
            <person name="Anghel I."/>
            <person name="Soltis D."/>
            <person name="Soltis P."/>
            <person name="Zapata F."/>
        </authorList>
    </citation>
    <scope>NUCLEOTIDE SEQUENCE</scope>
    <source>
        <strain evidence="2">UCBG64.0493</strain>
        <tissue evidence="2">Leaf</tissue>
    </source>
</reference>
<dbReference type="Proteomes" id="UP001188597">
    <property type="component" value="Unassembled WGS sequence"/>
</dbReference>
<sequence>EEGSTRAKALLAKSIQENLEIQNNSRVFSIADLRCSVGPNTFSCVQTIMQAVQLKLKNCGPDLEEPEFHVFFNDNVTNDFNTLFKALPPDRQYMAAGVPGSFQGRLFPKASMNFMHSSFALNWLAKVPKEVTQEYSSAWNKGSKSLELAGDGLMVVIMPCRAEGTLPSESTILDVLECLGDSLADMVKEGPVSEALVDSFNMPVYIPTAFEVKEVV</sequence>
<gene>
    <name evidence="2" type="ORF">RJ639_001409</name>
</gene>
<dbReference type="InterPro" id="IPR029063">
    <property type="entry name" value="SAM-dependent_MTases_sf"/>
</dbReference>
<organism evidence="2 3">
    <name type="scientific">Escallonia herrerae</name>
    <dbReference type="NCBI Taxonomy" id="1293975"/>
    <lineage>
        <taxon>Eukaryota</taxon>
        <taxon>Viridiplantae</taxon>
        <taxon>Streptophyta</taxon>
        <taxon>Embryophyta</taxon>
        <taxon>Tracheophyta</taxon>
        <taxon>Spermatophyta</taxon>
        <taxon>Magnoliopsida</taxon>
        <taxon>eudicotyledons</taxon>
        <taxon>Gunneridae</taxon>
        <taxon>Pentapetalae</taxon>
        <taxon>asterids</taxon>
        <taxon>campanulids</taxon>
        <taxon>Escalloniales</taxon>
        <taxon>Escalloniaceae</taxon>
        <taxon>Escallonia</taxon>
    </lineage>
</organism>
<dbReference type="PANTHER" id="PTHR31009">
    <property type="entry name" value="S-ADENOSYL-L-METHIONINE:CARBOXYL METHYLTRANSFERASE FAMILY PROTEIN"/>
    <property type="match status" value="1"/>
</dbReference>
<evidence type="ECO:0000313" key="3">
    <source>
        <dbReference type="Proteomes" id="UP001188597"/>
    </source>
</evidence>